<feature type="region of interest" description="Disordered" evidence="1">
    <location>
        <begin position="308"/>
        <end position="380"/>
    </location>
</feature>
<keyword evidence="4" id="KW-1185">Reference proteome</keyword>
<dbReference type="InterPro" id="IPR038225">
    <property type="entry name" value="TagF_sf"/>
</dbReference>
<evidence type="ECO:0000313" key="3">
    <source>
        <dbReference type="EMBL" id="NKE17196.1"/>
    </source>
</evidence>
<reference evidence="2" key="1">
    <citation type="submission" date="2020-01" db="EMBL/GenBank/DDBJ databases">
        <authorList>
            <person name="Rat A."/>
        </authorList>
    </citation>
    <scope>NUCLEOTIDE SEQUENCE</scope>
    <source>
        <strain evidence="2">LMG 31161</strain>
    </source>
</reference>
<feature type="compositionally biased region" description="Low complexity" evidence="1">
    <location>
        <begin position="321"/>
        <end position="330"/>
    </location>
</feature>
<sequence>MPDLLPLTGLYGKVPAHGDFVRRGLPSSFVTPWDDWLQAAMSRARAALGPRWEEAWDAAPAWRFALPAGACGPDAVAGVMLPSVDTVGRRFPITLAALLPMAAAAPEDAWFDALEGAALAGRAGHADADALAAAIPPPGEPVRAASFPLAAASLPDQVAHGGAVAAEDAWGVAPDPGTEDVLTGLGGAAPAPDPVTPGSEDVLALLGTGAGPVGPAPVADSIVELDVLSVFAGGAATPPAPADGTLAMLLGGDPAPETLAPSAPDPFDAFLGDFAAPAPAVPEAAPAPVPADPLLALLGGAERAAPPVAPLPSWSADDGPDPLAALMAAAPDPPPEEPQPLADDLTPPAIPDDAGFLGFAEPADEPSPGKAPAAAPVLAAPPAPEGGGWWTRGASHVPPMVWPLRGLPSPDDFAYLLEAEA</sequence>
<dbReference type="Pfam" id="PF09867">
    <property type="entry name" value="TagF_N"/>
    <property type="match status" value="1"/>
</dbReference>
<name>A0A9X9WN16_9PROT</name>
<dbReference type="NCBIfam" id="TIGR03373">
    <property type="entry name" value="VI_minor_4"/>
    <property type="match status" value="1"/>
</dbReference>
<dbReference type="EMBL" id="JAAVUP010000002">
    <property type="protein sequence ID" value="NKE17196.1"/>
    <property type="molecule type" value="Genomic_DNA"/>
</dbReference>
<evidence type="ECO:0000313" key="5">
    <source>
        <dbReference type="Proteomes" id="UP001138708"/>
    </source>
</evidence>
<protein>
    <submittedName>
        <fullName evidence="2">Type VI secretion system-associated protein TagF</fullName>
    </submittedName>
</protein>
<evidence type="ECO:0000313" key="4">
    <source>
        <dbReference type="Proteomes" id="UP000746741"/>
    </source>
</evidence>
<dbReference type="InterPro" id="IPR017748">
    <property type="entry name" value="TagF"/>
</dbReference>
<dbReference type="Proteomes" id="UP001138708">
    <property type="component" value="Unassembled WGS sequence"/>
</dbReference>
<dbReference type="AlphaFoldDB" id="A0A9X9WN16"/>
<dbReference type="RefSeq" id="WP_168041061.1">
    <property type="nucleotide sequence ID" value="NZ_JAAEDK010000062.1"/>
</dbReference>
<dbReference type="EMBL" id="JAAEDK010000062">
    <property type="protein sequence ID" value="MBR0661726.1"/>
    <property type="molecule type" value="Genomic_DNA"/>
</dbReference>
<gene>
    <name evidence="2" type="primary">tagF</name>
    <name evidence="3" type="ORF">GWK15_09605</name>
    <name evidence="2" type="ORF">GXW75_20900</name>
</gene>
<reference evidence="3 4" key="2">
    <citation type="submission" date="2020-02" db="EMBL/GenBank/DDBJ databases">
        <authorList>
            <person name="Sun Q."/>
            <person name="Inoue M."/>
        </authorList>
    </citation>
    <scope>NUCLEOTIDE SEQUENCE [LARGE SCALE GENOMIC DNA]</scope>
    <source>
        <strain evidence="3 4">KCTC 22478</strain>
    </source>
</reference>
<reference evidence="2" key="3">
    <citation type="journal article" date="2021" name="Syst. Appl. Microbiol.">
        <title>Roseomonas hellenica sp. nov., isolated from roots of wild-growing Alkanna tinctoria.</title>
        <authorList>
            <person name="Rat A."/>
            <person name="Naranjo H.D."/>
            <person name="Lebbe L."/>
            <person name="Cnockaert M."/>
            <person name="Krigas N."/>
            <person name="Grigoriadou K."/>
            <person name="Maloupa E."/>
            <person name="Willems A."/>
        </authorList>
    </citation>
    <scope>NUCLEOTIDE SEQUENCE</scope>
    <source>
        <strain evidence="2">LMG 31161</strain>
    </source>
</reference>
<feature type="compositionally biased region" description="Low complexity" evidence="1">
    <location>
        <begin position="368"/>
        <end position="378"/>
    </location>
</feature>
<evidence type="ECO:0000256" key="1">
    <source>
        <dbReference type="SAM" id="MobiDB-lite"/>
    </source>
</evidence>
<dbReference type="Gene3D" id="3.40.1730.10">
    <property type="entry name" value="pa0076 domain"/>
    <property type="match status" value="2"/>
</dbReference>
<comment type="caution">
    <text evidence="2">The sequence shown here is derived from an EMBL/GenBank/DDBJ whole genome shotgun (WGS) entry which is preliminary data.</text>
</comment>
<evidence type="ECO:0000313" key="2">
    <source>
        <dbReference type="EMBL" id="MBR0661726.1"/>
    </source>
</evidence>
<accession>A0A9X9WN16</accession>
<proteinExistence type="predicted"/>
<organism evidence="2 5">
    <name type="scientific">Neoroseomonas oryzicola</name>
    <dbReference type="NCBI Taxonomy" id="535904"/>
    <lineage>
        <taxon>Bacteria</taxon>
        <taxon>Pseudomonadati</taxon>
        <taxon>Pseudomonadota</taxon>
        <taxon>Alphaproteobacteria</taxon>
        <taxon>Acetobacterales</taxon>
        <taxon>Acetobacteraceae</taxon>
        <taxon>Neoroseomonas</taxon>
    </lineage>
</organism>
<dbReference type="Proteomes" id="UP000746741">
    <property type="component" value="Unassembled WGS sequence"/>
</dbReference>